<dbReference type="InterPro" id="IPR016181">
    <property type="entry name" value="Acyl_CoA_acyltransferase"/>
</dbReference>
<reference evidence="1" key="1">
    <citation type="journal article" date="2015" name="Nature">
        <title>Complex archaea that bridge the gap between prokaryotes and eukaryotes.</title>
        <authorList>
            <person name="Spang A."/>
            <person name="Saw J.H."/>
            <person name="Jorgensen S.L."/>
            <person name="Zaremba-Niedzwiedzka K."/>
            <person name="Martijn J."/>
            <person name="Lind A.E."/>
            <person name="van Eijk R."/>
            <person name="Schleper C."/>
            <person name="Guy L."/>
            <person name="Ettema T.J."/>
        </authorList>
    </citation>
    <scope>NUCLEOTIDE SEQUENCE</scope>
</reference>
<dbReference type="SUPFAM" id="SSF55729">
    <property type="entry name" value="Acyl-CoA N-acyltransferases (Nat)"/>
    <property type="match status" value="1"/>
</dbReference>
<dbReference type="Gene3D" id="3.40.630.30">
    <property type="match status" value="1"/>
</dbReference>
<dbReference type="AlphaFoldDB" id="A0A0F9KTK9"/>
<proteinExistence type="predicted"/>
<organism evidence="1">
    <name type="scientific">marine sediment metagenome</name>
    <dbReference type="NCBI Taxonomy" id="412755"/>
    <lineage>
        <taxon>unclassified sequences</taxon>
        <taxon>metagenomes</taxon>
        <taxon>ecological metagenomes</taxon>
    </lineage>
</organism>
<dbReference type="EMBL" id="LAZR01007471">
    <property type="protein sequence ID" value="KKM85053.1"/>
    <property type="molecule type" value="Genomic_DNA"/>
</dbReference>
<protein>
    <recommendedName>
        <fullName evidence="2">N-acetyltransferase domain-containing protein</fullName>
    </recommendedName>
</protein>
<name>A0A0F9KTK9_9ZZZZ</name>
<evidence type="ECO:0000313" key="1">
    <source>
        <dbReference type="EMBL" id="KKM85053.1"/>
    </source>
</evidence>
<evidence type="ECO:0008006" key="2">
    <source>
        <dbReference type="Google" id="ProtNLM"/>
    </source>
</evidence>
<accession>A0A0F9KTK9</accession>
<comment type="caution">
    <text evidence="1">The sequence shown here is derived from an EMBL/GenBank/DDBJ whole genome shotgun (WGS) entry which is preliminary data.</text>
</comment>
<gene>
    <name evidence="1" type="ORF">LCGC14_1292970</name>
</gene>
<sequence length="141" mass="16150">MIFVRPFRASDLSAFDPIEPLAEPDDPEFAKAIEDSCLAVTGVRNGKIVGCGGIHPVDDFHGEAWLRLSKDCLEHKTDTMRWIRDGMKIVEESYPFKQLNASIRSCFEVSARMVERLGFTLVEEKTLENEKWLIYSKRVQE</sequence>